<name>A0A917QQL3_9NOCA</name>
<dbReference type="Proteomes" id="UP000612956">
    <property type="component" value="Unassembled WGS sequence"/>
</dbReference>
<feature type="transmembrane region" description="Helical" evidence="2">
    <location>
        <begin position="57"/>
        <end position="80"/>
    </location>
</feature>
<dbReference type="EMBL" id="BMMW01000004">
    <property type="protein sequence ID" value="GGK63498.1"/>
    <property type="molecule type" value="Genomic_DNA"/>
</dbReference>
<reference evidence="4" key="1">
    <citation type="journal article" date="2014" name="Int. J. Syst. Evol. Microbiol.">
        <title>Complete genome sequence of Corynebacterium casei LMG S-19264T (=DSM 44701T), isolated from a smear-ripened cheese.</title>
        <authorList>
            <consortium name="US DOE Joint Genome Institute (JGI-PGF)"/>
            <person name="Walter F."/>
            <person name="Albersmeier A."/>
            <person name="Kalinowski J."/>
            <person name="Ruckert C."/>
        </authorList>
    </citation>
    <scope>NUCLEOTIDE SEQUENCE</scope>
    <source>
        <strain evidence="4">CGMCC 4.7278</strain>
    </source>
</reference>
<keyword evidence="2" id="KW-0472">Membrane</keyword>
<dbReference type="RefSeq" id="WP_188830534.1">
    <property type="nucleotide sequence ID" value="NZ_BMMW01000004.1"/>
</dbReference>
<dbReference type="InterPro" id="IPR058489">
    <property type="entry name" value="DUF8176"/>
</dbReference>
<comment type="caution">
    <text evidence="4">The sequence shown here is derived from an EMBL/GenBank/DDBJ whole genome shotgun (WGS) entry which is preliminary data.</text>
</comment>
<keyword evidence="2" id="KW-0812">Transmembrane</keyword>
<protein>
    <recommendedName>
        <fullName evidence="3">DUF8176 domain-containing protein</fullName>
    </recommendedName>
</protein>
<feature type="region of interest" description="Disordered" evidence="1">
    <location>
        <begin position="1"/>
        <end position="53"/>
    </location>
</feature>
<keyword evidence="5" id="KW-1185">Reference proteome</keyword>
<gene>
    <name evidence="4" type="ORF">GCM10011591_39700</name>
</gene>
<dbReference type="AlphaFoldDB" id="A0A917QQL3"/>
<keyword evidence="2" id="KW-1133">Transmembrane helix</keyword>
<proteinExistence type="predicted"/>
<sequence>MNATTDRSAPPSGPWTPVLSPVHVPEAAPEPEPDQPVEAAPDTSNTDPEPTRRPRHLILGVSAAVGALGLGALGLGLSAAGPTHTALPVLPSTPPPVVTTTPANFLSGGPCPNAVEGHIYRGNGPGGTAGGVAAIFAFQHAYYGARSGDQVRAMVLPESPAYSAATIQQGIDTIPVSTVYCLTITQQQPTHYLVDVFERRPSGETKTYRQNVTTIDRHGRTFINTISSAEAELPQVKPQPIPLLEAAMKPAPTPVPRP</sequence>
<evidence type="ECO:0000313" key="4">
    <source>
        <dbReference type="EMBL" id="GGK63498.1"/>
    </source>
</evidence>
<reference evidence="4" key="2">
    <citation type="submission" date="2020-09" db="EMBL/GenBank/DDBJ databases">
        <authorList>
            <person name="Sun Q."/>
            <person name="Zhou Y."/>
        </authorList>
    </citation>
    <scope>NUCLEOTIDE SEQUENCE</scope>
    <source>
        <strain evidence="4">CGMCC 4.7278</strain>
    </source>
</reference>
<feature type="domain" description="DUF8176" evidence="3">
    <location>
        <begin position="110"/>
        <end position="226"/>
    </location>
</feature>
<dbReference type="Pfam" id="PF26527">
    <property type="entry name" value="DUF8176"/>
    <property type="match status" value="1"/>
</dbReference>
<evidence type="ECO:0000313" key="5">
    <source>
        <dbReference type="Proteomes" id="UP000612956"/>
    </source>
</evidence>
<evidence type="ECO:0000256" key="1">
    <source>
        <dbReference type="SAM" id="MobiDB-lite"/>
    </source>
</evidence>
<organism evidence="4 5">
    <name type="scientific">Nocardia camponoti</name>
    <dbReference type="NCBI Taxonomy" id="1616106"/>
    <lineage>
        <taxon>Bacteria</taxon>
        <taxon>Bacillati</taxon>
        <taxon>Actinomycetota</taxon>
        <taxon>Actinomycetes</taxon>
        <taxon>Mycobacteriales</taxon>
        <taxon>Nocardiaceae</taxon>
        <taxon>Nocardia</taxon>
    </lineage>
</organism>
<evidence type="ECO:0000256" key="2">
    <source>
        <dbReference type="SAM" id="Phobius"/>
    </source>
</evidence>
<evidence type="ECO:0000259" key="3">
    <source>
        <dbReference type="Pfam" id="PF26527"/>
    </source>
</evidence>
<accession>A0A917QQL3</accession>